<sequence>MTSWRSVRGHIDIFDPQLTTVERIAEFFADQQILGRGQAVDGGYEFEVAISGRRRRVAMLDDAGTVIRGLSVSDLLVEMQEKLRKVAVELDGEVVHGPLDIGAVDVEADIDDDPAEQDNENQDLDFGVFGAKFPEFDEGPMMLLTDMAISEVPSMASAQQAPIMVSKLGNLRVLTSEYSLASYRKVFPRPNYVMAFAVNIHGQFHPTLLVRRDNVRLVWDWTGELPIFRWIEDGSIAHEFVTDELGAGAIARLATADIVNVTFHDMRRALLVEPQAAVRTLVRVLGLPRELADALNSEGSLSNIPAAKLISPTDWSFEDVLAWELAGEGILEPSMMKVLSTIYLDRPWLVAIGSAAQSALAGALIATAFHRQRRGIGGRTLGVIGAGVLVSAFTRIGTTTYVRDILDRKQPDIETWRNMRNWQG</sequence>
<protein>
    <submittedName>
        <fullName evidence="2">Uncharacterized protein</fullName>
    </submittedName>
</protein>
<accession>A0ABX7IGT3</accession>
<evidence type="ECO:0000313" key="3">
    <source>
        <dbReference type="Proteomes" id="UP000602653"/>
    </source>
</evidence>
<gene>
    <name evidence="2" type="ORF">JTE88_08165</name>
</gene>
<dbReference type="EMBL" id="CP070228">
    <property type="protein sequence ID" value="QRV02037.1"/>
    <property type="molecule type" value="Genomic_DNA"/>
</dbReference>
<dbReference type="Proteomes" id="UP000602653">
    <property type="component" value="Chromosome"/>
</dbReference>
<evidence type="ECO:0000313" key="2">
    <source>
        <dbReference type="EMBL" id="QRV02037.1"/>
    </source>
</evidence>
<reference evidence="2 3" key="1">
    <citation type="submission" date="2021-02" db="EMBL/GenBank/DDBJ databases">
        <title>Complete Genome Sequence of Arcanobacterium phocisimile strain DSM 26142T from a harbour seal.</title>
        <authorList>
            <person name="Borowiak M."/>
            <person name="Alssahen M."/>
            <person name="Malorny B."/>
            <person name="Laemmler C."/>
            <person name="Siebert U."/>
            <person name="Ploetz M."/>
            <person name="Abdulmawjood A."/>
        </authorList>
    </citation>
    <scope>NUCLEOTIDE SEQUENCE [LARGE SCALE GENOMIC DNA]</scope>
    <source>
        <strain evidence="2 3">DSM 26142</strain>
    </source>
</reference>
<keyword evidence="1" id="KW-0812">Transmembrane</keyword>
<feature type="transmembrane region" description="Helical" evidence="1">
    <location>
        <begin position="348"/>
        <end position="369"/>
    </location>
</feature>
<keyword evidence="1" id="KW-1133">Transmembrane helix</keyword>
<dbReference type="RefSeq" id="WP_204424231.1">
    <property type="nucleotide sequence ID" value="NZ_CP070228.1"/>
</dbReference>
<feature type="transmembrane region" description="Helical" evidence="1">
    <location>
        <begin position="381"/>
        <end position="402"/>
    </location>
</feature>
<evidence type="ECO:0000256" key="1">
    <source>
        <dbReference type="SAM" id="Phobius"/>
    </source>
</evidence>
<keyword evidence="1" id="KW-0472">Membrane</keyword>
<keyword evidence="3" id="KW-1185">Reference proteome</keyword>
<organism evidence="2 3">
    <name type="scientific">Arcanobacterium phocisimile</name>
    <dbReference type="NCBI Taxonomy" id="1302235"/>
    <lineage>
        <taxon>Bacteria</taxon>
        <taxon>Bacillati</taxon>
        <taxon>Actinomycetota</taxon>
        <taxon>Actinomycetes</taxon>
        <taxon>Actinomycetales</taxon>
        <taxon>Actinomycetaceae</taxon>
        <taxon>Arcanobacterium</taxon>
    </lineage>
</organism>
<proteinExistence type="predicted"/>
<name>A0ABX7IGT3_9ACTO</name>